<organism evidence="1 2">
    <name type="scientific">Araneus ventricosus</name>
    <name type="common">Orbweaver spider</name>
    <name type="synonym">Epeira ventricosa</name>
    <dbReference type="NCBI Taxonomy" id="182803"/>
    <lineage>
        <taxon>Eukaryota</taxon>
        <taxon>Metazoa</taxon>
        <taxon>Ecdysozoa</taxon>
        <taxon>Arthropoda</taxon>
        <taxon>Chelicerata</taxon>
        <taxon>Arachnida</taxon>
        <taxon>Araneae</taxon>
        <taxon>Araneomorphae</taxon>
        <taxon>Entelegynae</taxon>
        <taxon>Araneoidea</taxon>
        <taxon>Araneidae</taxon>
        <taxon>Araneus</taxon>
    </lineage>
</organism>
<dbReference type="PANTHER" id="PTHR46601">
    <property type="entry name" value="ULP_PROTEASE DOMAIN-CONTAINING PROTEIN"/>
    <property type="match status" value="1"/>
</dbReference>
<dbReference type="Proteomes" id="UP000499080">
    <property type="component" value="Unassembled WGS sequence"/>
</dbReference>
<keyword evidence="2" id="KW-1185">Reference proteome</keyword>
<accession>A0A4Y2KQL1</accession>
<dbReference type="OrthoDB" id="10043418at2759"/>
<dbReference type="PANTHER" id="PTHR46601:SF1">
    <property type="entry name" value="ADF-H DOMAIN-CONTAINING PROTEIN"/>
    <property type="match status" value="1"/>
</dbReference>
<sequence>MAQCKIPELTNGVLPIKTYKNVTSSIICKTLTSKCYFTSCANCPGNDDLKARSEEAFELNSIEHVSFKQWMQIDNKCVLENIKSTEELLDHLFQSLPKLLSHSFIATQQSSYLRHSKENLLQNQCIVLCNFAENYTFILQDAAQGFHWNNAQATIHPFVIYYVDEETKKKAHPSLVISDCVVHDTVAVHLFQYLMIDFLKQNLSYKPEKLNYFSDGAASQYKNKSNFLNLCNHEKDFGIKAERNFFAS</sequence>
<comment type="caution">
    <text evidence="1">The sequence shown here is derived from an EMBL/GenBank/DDBJ whole genome shotgun (WGS) entry which is preliminary data.</text>
</comment>
<protein>
    <submittedName>
        <fullName evidence="1">Uncharacterized protein</fullName>
    </submittedName>
</protein>
<dbReference type="AlphaFoldDB" id="A0A4Y2KQL1"/>
<dbReference type="EMBL" id="BGPR01004811">
    <property type="protein sequence ID" value="GBN03596.1"/>
    <property type="molecule type" value="Genomic_DNA"/>
</dbReference>
<gene>
    <name evidence="1" type="ORF">AVEN_201855_1</name>
</gene>
<evidence type="ECO:0000313" key="2">
    <source>
        <dbReference type="Proteomes" id="UP000499080"/>
    </source>
</evidence>
<name>A0A4Y2KQL1_ARAVE</name>
<proteinExistence type="predicted"/>
<reference evidence="1 2" key="1">
    <citation type="journal article" date="2019" name="Sci. Rep.">
        <title>Orb-weaving spider Araneus ventricosus genome elucidates the spidroin gene catalogue.</title>
        <authorList>
            <person name="Kono N."/>
            <person name="Nakamura H."/>
            <person name="Ohtoshi R."/>
            <person name="Moran D.A.P."/>
            <person name="Shinohara A."/>
            <person name="Yoshida Y."/>
            <person name="Fujiwara M."/>
            <person name="Mori M."/>
            <person name="Tomita M."/>
            <person name="Arakawa K."/>
        </authorList>
    </citation>
    <scope>NUCLEOTIDE SEQUENCE [LARGE SCALE GENOMIC DNA]</scope>
</reference>
<evidence type="ECO:0000313" key="1">
    <source>
        <dbReference type="EMBL" id="GBN03596.1"/>
    </source>
</evidence>